<feature type="domain" description="IPT/TIG" evidence="3">
    <location>
        <begin position="376"/>
        <end position="457"/>
    </location>
</feature>
<dbReference type="InterPro" id="IPR014756">
    <property type="entry name" value="Ig_E-set"/>
</dbReference>
<dbReference type="Gene3D" id="2.120.10.30">
    <property type="entry name" value="TolB, C-terminal domain"/>
    <property type="match status" value="1"/>
</dbReference>
<dbReference type="Gene3D" id="2.60.40.10">
    <property type="entry name" value="Immunoglobulins"/>
    <property type="match status" value="7"/>
</dbReference>
<evidence type="ECO:0000313" key="4">
    <source>
        <dbReference type="EMBL" id="SKC83213.1"/>
    </source>
</evidence>
<dbReference type="InterPro" id="IPR011042">
    <property type="entry name" value="6-blade_b-propeller_TolB-like"/>
</dbReference>
<protein>
    <submittedName>
        <fullName evidence="4">IPT/TIG domain-containing protein</fullName>
    </submittedName>
</protein>
<dbReference type="PANTHER" id="PTHR46769:SF2">
    <property type="entry name" value="FIBROCYSTIN-L ISOFORM 2 PRECURSOR-RELATED"/>
    <property type="match status" value="1"/>
</dbReference>
<keyword evidence="2" id="KW-1133">Transmembrane helix</keyword>
<dbReference type="AlphaFoldDB" id="A0A1T5M4Z6"/>
<dbReference type="RefSeq" id="WP_079688928.1">
    <property type="nucleotide sequence ID" value="NZ_FUZU01000003.1"/>
</dbReference>
<accession>A0A1T5M4Z6</accession>
<name>A0A1T5M4Z6_9BACT</name>
<dbReference type="STRING" id="688867.SAMN05660236_4397"/>
<feature type="domain" description="IPT/TIG" evidence="3">
    <location>
        <begin position="292"/>
        <end position="372"/>
    </location>
</feature>
<dbReference type="InterPro" id="IPR052387">
    <property type="entry name" value="Fibrocystin"/>
</dbReference>
<keyword evidence="2" id="KW-0472">Membrane</keyword>
<proteinExistence type="predicted"/>
<keyword evidence="2" id="KW-0812">Transmembrane</keyword>
<dbReference type="PROSITE" id="PS51257">
    <property type="entry name" value="PROKAR_LIPOPROTEIN"/>
    <property type="match status" value="1"/>
</dbReference>
<dbReference type="CDD" id="cd00102">
    <property type="entry name" value="IPT"/>
    <property type="match status" value="3"/>
</dbReference>
<feature type="domain" description="IPT/TIG" evidence="3">
    <location>
        <begin position="128"/>
        <end position="208"/>
    </location>
</feature>
<dbReference type="Proteomes" id="UP000190961">
    <property type="component" value="Unassembled WGS sequence"/>
</dbReference>
<evidence type="ECO:0000313" key="5">
    <source>
        <dbReference type="Proteomes" id="UP000190961"/>
    </source>
</evidence>
<feature type="transmembrane region" description="Helical" evidence="2">
    <location>
        <begin position="7"/>
        <end position="30"/>
    </location>
</feature>
<sequence length="954" mass="100725">MMLRKDLYLLLTTLKFKIAATAIASVLLIYTTISCQQEDEFTPLKIFSVEPAQAMVGDTIAIIGEGFSPGYEYNDISFQGISGSVKPLDNSTTGRLYVKVPDGVQSGTIHVNILDEETADSPPLTILVPVIDKIEPDHAWIGDTVTIKGNNFRSQPQTNSVRFNPKEVKALAAVIGGSSIELKVIVPPSARTGSISVLGYLGVSFTLNTGIIASLEPGQGVVGDTIALKGKGLNTSADVTIYFTGDNASGNPLPESTSRDLKVVVPPGATDGTLKIEYDDIEIVSDILFEVYPSVTDIFPRSGLTGATIKITGYNFSSILSENKVKFNGIDVAVTKATERELQVKLPAGITSGPVTVDVNGRLATGPSFTLSAAGTPVVFELQPNRGPVLSTVVIKGENFSTVAAQNEVRFSNNKLATVTSATATELIVRVPEGAESGPISVTKDSKTGTSLDFTIYSKLVPVITALNPGTIKRGATLTITGANFSAVKEDIGVTFTGNGASSRTPLTASENQLTVVVPSDISPGEWSISVDQSGETSNKDRKIIVEGQPAITLVTPTQGIPGATVALTGTDFDLTESNNIVKFGNTVATLVNAGDVLPDKVSVYIPDIAPGNYNITLTAFGKTSNAIAFSVKAKPATVRNVYYSAADDIVTSQAVLIKKAVFDPPATQTVYKTANAASVSSLVVDLANSKVYLDESGALIQSNLNNTGRVELFNFTETGGNGIIDLSLDAANQKIYWSGSTSIYRGNTDGSGTPELLFDTSDGLESIMGITYLPNNNKVYLADLNYTSGYQILQGNADGSGSLQSLFDVSDGLSYVLDVKIDYSSGKIFVLDANEATGEFRILSGDLDGTGSLTELKVLSASQVAGISLDTQEKYIYWIQASAADPQLADIYRARYDFSVIPGTDPVATIQTVYSSIKLGTSNYVGGLAVEESSGAAQRASLRLPLKLRKKQK</sequence>
<dbReference type="Pfam" id="PF01833">
    <property type="entry name" value="TIG"/>
    <property type="match status" value="6"/>
</dbReference>
<dbReference type="SMART" id="SM00429">
    <property type="entry name" value="IPT"/>
    <property type="match status" value="4"/>
</dbReference>
<feature type="domain" description="IPT/TIG" evidence="3">
    <location>
        <begin position="461"/>
        <end position="546"/>
    </location>
</feature>
<dbReference type="SUPFAM" id="SSF81296">
    <property type="entry name" value="E set domains"/>
    <property type="match status" value="6"/>
</dbReference>
<gene>
    <name evidence="4" type="ORF">SAMN05660236_4397</name>
</gene>
<evidence type="ECO:0000256" key="1">
    <source>
        <dbReference type="ARBA" id="ARBA00022729"/>
    </source>
</evidence>
<dbReference type="SUPFAM" id="SSF63825">
    <property type="entry name" value="YWTD domain"/>
    <property type="match status" value="1"/>
</dbReference>
<evidence type="ECO:0000259" key="3">
    <source>
        <dbReference type="SMART" id="SM00429"/>
    </source>
</evidence>
<dbReference type="CDD" id="cd00603">
    <property type="entry name" value="IPT_PCSR"/>
    <property type="match status" value="1"/>
</dbReference>
<keyword evidence="1" id="KW-0732">Signal</keyword>
<dbReference type="EMBL" id="FUZU01000003">
    <property type="protein sequence ID" value="SKC83213.1"/>
    <property type="molecule type" value="Genomic_DNA"/>
</dbReference>
<dbReference type="InterPro" id="IPR013783">
    <property type="entry name" value="Ig-like_fold"/>
</dbReference>
<keyword evidence="5" id="KW-1185">Reference proteome</keyword>
<reference evidence="4 5" key="1">
    <citation type="submission" date="2017-02" db="EMBL/GenBank/DDBJ databases">
        <authorList>
            <person name="Peterson S.W."/>
        </authorList>
    </citation>
    <scope>NUCLEOTIDE SEQUENCE [LARGE SCALE GENOMIC DNA]</scope>
    <source>
        <strain evidence="4 5">DSM 25262</strain>
    </source>
</reference>
<dbReference type="OrthoDB" id="915083at2"/>
<dbReference type="InterPro" id="IPR002909">
    <property type="entry name" value="IPT_dom"/>
</dbReference>
<evidence type="ECO:0000256" key="2">
    <source>
        <dbReference type="SAM" id="Phobius"/>
    </source>
</evidence>
<organism evidence="4 5">
    <name type="scientific">Ohtaekwangia koreensis</name>
    <dbReference type="NCBI Taxonomy" id="688867"/>
    <lineage>
        <taxon>Bacteria</taxon>
        <taxon>Pseudomonadati</taxon>
        <taxon>Bacteroidota</taxon>
        <taxon>Cytophagia</taxon>
        <taxon>Cytophagales</taxon>
        <taxon>Fulvivirgaceae</taxon>
        <taxon>Ohtaekwangia</taxon>
    </lineage>
</organism>
<dbReference type="PANTHER" id="PTHR46769">
    <property type="entry name" value="POLYCYSTIC KIDNEY AND HEPATIC DISEASE 1 (AUTOSOMAL RECESSIVE)-LIKE 1"/>
    <property type="match status" value="1"/>
</dbReference>